<dbReference type="EMBL" id="DRIH01000011">
    <property type="protein sequence ID" value="HEC67288.1"/>
    <property type="molecule type" value="Genomic_DNA"/>
</dbReference>
<accession>A0A7C1VKD0</accession>
<dbReference type="Gene3D" id="3.30.2310.20">
    <property type="entry name" value="RelE-like"/>
    <property type="match status" value="1"/>
</dbReference>
<organism evidence="3">
    <name type="scientific">Desulfofervidus auxilii</name>
    <dbReference type="NCBI Taxonomy" id="1621989"/>
    <lineage>
        <taxon>Bacteria</taxon>
        <taxon>Pseudomonadati</taxon>
        <taxon>Thermodesulfobacteriota</taxon>
        <taxon>Candidatus Desulfofervidia</taxon>
        <taxon>Candidatus Desulfofervidales</taxon>
        <taxon>Candidatus Desulfofervidaceae</taxon>
        <taxon>Candidatus Desulfofervidus</taxon>
    </lineage>
</organism>
<gene>
    <name evidence="3" type="ORF">ENI35_00500</name>
</gene>
<dbReference type="NCBIfam" id="TIGR02385">
    <property type="entry name" value="RelE_StbE"/>
    <property type="match status" value="1"/>
</dbReference>
<evidence type="ECO:0000256" key="2">
    <source>
        <dbReference type="ARBA" id="ARBA00022649"/>
    </source>
</evidence>
<sequence>MEYCLYYHLDIKKEDLPKIPNNIRDRIKRAIEKRLLKEPLKYGEPLKRSLQGYRKLRVGDYRVIYKMEKENIIILKIGHRKEVYDKVHMRIKV</sequence>
<reference evidence="3" key="1">
    <citation type="journal article" date="2020" name="mSystems">
        <title>Genome- and Community-Level Interaction Insights into Carbon Utilization and Element Cycling Functions of Hydrothermarchaeota in Hydrothermal Sediment.</title>
        <authorList>
            <person name="Zhou Z."/>
            <person name="Liu Y."/>
            <person name="Xu W."/>
            <person name="Pan J."/>
            <person name="Luo Z.H."/>
            <person name="Li M."/>
        </authorList>
    </citation>
    <scope>NUCLEOTIDE SEQUENCE [LARGE SCALE GENOMIC DNA]</scope>
    <source>
        <strain evidence="3">HyVt-389</strain>
    </source>
</reference>
<dbReference type="InterPro" id="IPR035093">
    <property type="entry name" value="RelE/ParE_toxin_dom_sf"/>
</dbReference>
<evidence type="ECO:0000313" key="3">
    <source>
        <dbReference type="EMBL" id="HEC67288.1"/>
    </source>
</evidence>
<comment type="similarity">
    <text evidence="1">Belongs to the RelE toxin family.</text>
</comment>
<dbReference type="AlphaFoldDB" id="A0A7C1VKD0"/>
<keyword evidence="2" id="KW-1277">Toxin-antitoxin system</keyword>
<dbReference type="PANTHER" id="PTHR35601">
    <property type="entry name" value="TOXIN RELE"/>
    <property type="match status" value="1"/>
</dbReference>
<dbReference type="PANTHER" id="PTHR35601:SF1">
    <property type="entry name" value="TOXIN RELE"/>
    <property type="match status" value="1"/>
</dbReference>
<dbReference type="Proteomes" id="UP000885738">
    <property type="component" value="Unassembled WGS sequence"/>
</dbReference>
<protein>
    <submittedName>
        <fullName evidence="3">Type II toxin-antitoxin system mRNA interferase toxin, RelE/StbE family</fullName>
    </submittedName>
</protein>
<dbReference type="Pfam" id="PF05016">
    <property type="entry name" value="ParE_toxin"/>
    <property type="match status" value="1"/>
</dbReference>
<comment type="caution">
    <text evidence="3">The sequence shown here is derived from an EMBL/GenBank/DDBJ whole genome shotgun (WGS) entry which is preliminary data.</text>
</comment>
<dbReference type="InterPro" id="IPR007712">
    <property type="entry name" value="RelE/ParE_toxin"/>
</dbReference>
<dbReference type="SUPFAM" id="SSF143011">
    <property type="entry name" value="RelE-like"/>
    <property type="match status" value="1"/>
</dbReference>
<name>A0A7C1VKD0_DESA2</name>
<proteinExistence type="inferred from homology"/>
<evidence type="ECO:0000256" key="1">
    <source>
        <dbReference type="ARBA" id="ARBA00006226"/>
    </source>
</evidence>